<protein>
    <recommendedName>
        <fullName evidence="1">Rhodanese domain-containing protein</fullName>
    </recommendedName>
</protein>
<dbReference type="AlphaFoldDB" id="A0A2S3ZUL5"/>
<comment type="caution">
    <text evidence="2">The sequence shown here is derived from an EMBL/GenBank/DDBJ whole genome shotgun (WGS) entry which is preliminary data.</text>
</comment>
<sequence>MAETDGLVALVVLQSPGGPPLDTELTAATLARHLPASGAFAAVQSELAAAGFTVHQPVGISFSIEGPASIFRRYFGVTPVKSADGGWSAAGQAELPLDGLPDHERAMVRAVVFEPPTELMGGDG</sequence>
<proteinExistence type="predicted"/>
<keyword evidence="3" id="KW-1185">Reference proteome</keyword>
<evidence type="ECO:0000313" key="2">
    <source>
        <dbReference type="EMBL" id="POH72873.1"/>
    </source>
</evidence>
<organism evidence="2 3">
    <name type="scientific">Arthrobacter glacialis</name>
    <dbReference type="NCBI Taxonomy" id="1664"/>
    <lineage>
        <taxon>Bacteria</taxon>
        <taxon>Bacillati</taxon>
        <taxon>Actinomycetota</taxon>
        <taxon>Actinomycetes</taxon>
        <taxon>Micrococcales</taxon>
        <taxon>Micrococcaceae</taxon>
        <taxon>Arthrobacter</taxon>
    </lineage>
</organism>
<dbReference type="InterPro" id="IPR001763">
    <property type="entry name" value="Rhodanese-like_dom"/>
</dbReference>
<evidence type="ECO:0000259" key="1">
    <source>
        <dbReference type="PROSITE" id="PS50206"/>
    </source>
</evidence>
<reference evidence="2 3" key="1">
    <citation type="submission" date="2018-01" db="EMBL/GenBank/DDBJ databases">
        <title>Arthrobacter sp. nov., from glaciers in China.</title>
        <authorList>
            <person name="Liu Q."/>
            <person name="Xin Y.-H."/>
        </authorList>
    </citation>
    <scope>NUCLEOTIDE SEQUENCE [LARGE SCALE GENOMIC DNA]</scope>
    <source>
        <strain evidence="2 3">HLT2-12-2</strain>
    </source>
</reference>
<name>A0A2S3ZUL5_ARTGL</name>
<evidence type="ECO:0000313" key="3">
    <source>
        <dbReference type="Proteomes" id="UP000237061"/>
    </source>
</evidence>
<dbReference type="Proteomes" id="UP000237061">
    <property type="component" value="Unassembled WGS sequence"/>
</dbReference>
<gene>
    <name evidence="2" type="ORF">CVS27_13470</name>
</gene>
<feature type="domain" description="Rhodanese" evidence="1">
    <location>
        <begin position="73"/>
        <end position="99"/>
    </location>
</feature>
<dbReference type="RefSeq" id="WP_103466267.1">
    <property type="nucleotide sequence ID" value="NZ_PPXC01000010.1"/>
</dbReference>
<dbReference type="PROSITE" id="PS50206">
    <property type="entry name" value="RHODANESE_3"/>
    <property type="match status" value="1"/>
</dbReference>
<accession>A0A2S3ZUL5</accession>
<dbReference type="EMBL" id="PPXC01000010">
    <property type="protein sequence ID" value="POH72873.1"/>
    <property type="molecule type" value="Genomic_DNA"/>
</dbReference>